<feature type="transmembrane region" description="Helical" evidence="7">
    <location>
        <begin position="122"/>
        <end position="140"/>
    </location>
</feature>
<feature type="transmembrane region" description="Helical" evidence="7">
    <location>
        <begin position="178"/>
        <end position="198"/>
    </location>
</feature>
<dbReference type="PANTHER" id="PTHR43731:SF14">
    <property type="entry name" value="PRESENILIN-ASSOCIATED RHOMBOID-LIKE PROTEIN, MITOCHONDRIAL"/>
    <property type="match status" value="1"/>
</dbReference>
<evidence type="ECO:0000256" key="5">
    <source>
        <dbReference type="ARBA" id="ARBA00022989"/>
    </source>
</evidence>
<dbReference type="SUPFAM" id="SSF144091">
    <property type="entry name" value="Rhomboid-like"/>
    <property type="match status" value="1"/>
</dbReference>
<dbReference type="GO" id="GO:0016020">
    <property type="term" value="C:membrane"/>
    <property type="evidence" value="ECO:0007669"/>
    <property type="project" value="UniProtKB-SubCell"/>
</dbReference>
<feature type="transmembrane region" description="Helical" evidence="7">
    <location>
        <begin position="57"/>
        <end position="81"/>
    </location>
</feature>
<dbReference type="Gene3D" id="1.20.1540.10">
    <property type="entry name" value="Rhomboid-like"/>
    <property type="match status" value="1"/>
</dbReference>
<keyword evidence="10" id="KW-1185">Reference proteome</keyword>
<feature type="transmembrane region" description="Helical" evidence="7">
    <location>
        <begin position="147"/>
        <end position="166"/>
    </location>
</feature>
<comment type="subcellular location">
    <subcellularLocation>
        <location evidence="1">Membrane</location>
        <topology evidence="1">Multi-pass membrane protein</topology>
    </subcellularLocation>
</comment>
<proteinExistence type="inferred from homology"/>
<evidence type="ECO:0000256" key="1">
    <source>
        <dbReference type="ARBA" id="ARBA00004141"/>
    </source>
</evidence>
<sequence length="209" mass="22535">MTQLIVLVNVVAFLLQLAAGDASVNALALWPLPPISPVSSASSISPYAPSQFHVWQLLTYSLLHSGWVHLAFNMWGLYLFGRDIESELGSARLLTLYAGSVFSAGLTQLIVTSFVFPSPYPTVGASGGVFGLLFGFAALFPRRTVVLLIPPIPIQAWLFATLYGVAELALGVSGSLNGVAHFAHLGGMLGGAALMLYWRRHKHEQRAEW</sequence>
<dbReference type="PANTHER" id="PTHR43731">
    <property type="entry name" value="RHOMBOID PROTEASE"/>
    <property type="match status" value="1"/>
</dbReference>
<dbReference type="InterPro" id="IPR022764">
    <property type="entry name" value="Peptidase_S54_rhomboid_dom"/>
</dbReference>
<dbReference type="EMBL" id="CABPSM010000009">
    <property type="protein sequence ID" value="VVE22578.1"/>
    <property type="molecule type" value="Genomic_DNA"/>
</dbReference>
<dbReference type="RefSeq" id="WP_150621375.1">
    <property type="nucleotide sequence ID" value="NZ_CABPSM010000009.1"/>
</dbReference>
<dbReference type="InterPro" id="IPR035952">
    <property type="entry name" value="Rhomboid-like_sf"/>
</dbReference>
<evidence type="ECO:0000313" key="10">
    <source>
        <dbReference type="Proteomes" id="UP000343317"/>
    </source>
</evidence>
<comment type="similarity">
    <text evidence="2">Belongs to the peptidase S54 family.</text>
</comment>
<dbReference type="InterPro" id="IPR050925">
    <property type="entry name" value="Rhomboid_protease_S54"/>
</dbReference>
<name>A0A5E4WDC3_9BURK</name>
<dbReference type="SMART" id="SM01160">
    <property type="entry name" value="DUF1751"/>
    <property type="match status" value="1"/>
</dbReference>
<accession>A0A5E4WDC3</accession>
<evidence type="ECO:0000256" key="7">
    <source>
        <dbReference type="SAM" id="Phobius"/>
    </source>
</evidence>
<feature type="domain" description="Peptidase S54 rhomboid" evidence="8">
    <location>
        <begin position="53"/>
        <end position="198"/>
    </location>
</feature>
<dbReference type="AlphaFoldDB" id="A0A5E4WDC3"/>
<feature type="transmembrane region" description="Helical" evidence="7">
    <location>
        <begin position="93"/>
        <end position="116"/>
    </location>
</feature>
<keyword evidence="3 7" id="KW-0812">Transmembrane</keyword>
<reference evidence="9 10" key="1">
    <citation type="submission" date="2019-08" db="EMBL/GenBank/DDBJ databases">
        <authorList>
            <person name="Peeters C."/>
        </authorList>
    </citation>
    <scope>NUCLEOTIDE SEQUENCE [LARGE SCALE GENOMIC DNA]</scope>
    <source>
        <strain evidence="9 10">LMG 31112</strain>
    </source>
</reference>
<evidence type="ECO:0000256" key="4">
    <source>
        <dbReference type="ARBA" id="ARBA00022801"/>
    </source>
</evidence>
<protein>
    <submittedName>
        <fullName evidence="9">Membrane protein</fullName>
    </submittedName>
</protein>
<evidence type="ECO:0000256" key="3">
    <source>
        <dbReference type="ARBA" id="ARBA00022692"/>
    </source>
</evidence>
<organism evidence="9 10">
    <name type="scientific">Pandoraea horticolens</name>
    <dbReference type="NCBI Taxonomy" id="2508298"/>
    <lineage>
        <taxon>Bacteria</taxon>
        <taxon>Pseudomonadati</taxon>
        <taxon>Pseudomonadota</taxon>
        <taxon>Betaproteobacteria</taxon>
        <taxon>Burkholderiales</taxon>
        <taxon>Burkholderiaceae</taxon>
        <taxon>Pandoraea</taxon>
    </lineage>
</organism>
<evidence type="ECO:0000256" key="6">
    <source>
        <dbReference type="ARBA" id="ARBA00023136"/>
    </source>
</evidence>
<gene>
    <name evidence="9" type="ORF">PHO31112_03210</name>
</gene>
<dbReference type="Pfam" id="PF01694">
    <property type="entry name" value="Rhomboid"/>
    <property type="match status" value="1"/>
</dbReference>
<dbReference type="GO" id="GO:0004252">
    <property type="term" value="F:serine-type endopeptidase activity"/>
    <property type="evidence" value="ECO:0007669"/>
    <property type="project" value="InterPro"/>
</dbReference>
<dbReference type="Proteomes" id="UP000343317">
    <property type="component" value="Unassembled WGS sequence"/>
</dbReference>
<evidence type="ECO:0000256" key="2">
    <source>
        <dbReference type="ARBA" id="ARBA00009045"/>
    </source>
</evidence>
<evidence type="ECO:0000259" key="8">
    <source>
        <dbReference type="Pfam" id="PF01694"/>
    </source>
</evidence>
<keyword evidence="6 7" id="KW-0472">Membrane</keyword>
<evidence type="ECO:0000313" key="9">
    <source>
        <dbReference type="EMBL" id="VVE22578.1"/>
    </source>
</evidence>
<keyword evidence="5 7" id="KW-1133">Transmembrane helix</keyword>
<keyword evidence="4" id="KW-0378">Hydrolase</keyword>